<dbReference type="InterPro" id="IPR036271">
    <property type="entry name" value="Tet_transcr_reg_TetR-rel_C_sf"/>
</dbReference>
<dbReference type="KEGG" id="mana:MAMMFC1_01628"/>
<protein>
    <submittedName>
        <fullName evidence="4">Putative HTH-type transcriptional regulator YttP</fullName>
    </submittedName>
</protein>
<accession>A0A348AIR3</accession>
<dbReference type="PANTHER" id="PTHR30328">
    <property type="entry name" value="TRANSCRIPTIONAL REPRESSOR"/>
    <property type="match status" value="1"/>
</dbReference>
<dbReference type="OrthoDB" id="9789566at2"/>
<dbReference type="SUPFAM" id="SSF46689">
    <property type="entry name" value="Homeodomain-like"/>
    <property type="match status" value="1"/>
</dbReference>
<dbReference type="PRINTS" id="PR00455">
    <property type="entry name" value="HTHTETR"/>
</dbReference>
<organism evidence="4 5">
    <name type="scientific">Methylomusa anaerophila</name>
    <dbReference type="NCBI Taxonomy" id="1930071"/>
    <lineage>
        <taxon>Bacteria</taxon>
        <taxon>Bacillati</taxon>
        <taxon>Bacillota</taxon>
        <taxon>Negativicutes</taxon>
        <taxon>Selenomonadales</taxon>
        <taxon>Sporomusaceae</taxon>
        <taxon>Methylomusa</taxon>
    </lineage>
</organism>
<dbReference type="GO" id="GO:0003677">
    <property type="term" value="F:DNA binding"/>
    <property type="evidence" value="ECO:0007669"/>
    <property type="project" value="UniProtKB-UniRule"/>
</dbReference>
<evidence type="ECO:0000256" key="2">
    <source>
        <dbReference type="PROSITE-ProRule" id="PRU00335"/>
    </source>
</evidence>
<evidence type="ECO:0000259" key="3">
    <source>
        <dbReference type="PROSITE" id="PS50977"/>
    </source>
</evidence>
<dbReference type="SUPFAM" id="SSF48498">
    <property type="entry name" value="Tetracyclin repressor-like, C-terminal domain"/>
    <property type="match status" value="1"/>
</dbReference>
<reference evidence="4 5" key="1">
    <citation type="journal article" date="2018" name="Int. J. Syst. Evol. Microbiol.">
        <title>Methylomusa anaerophila gen. nov., sp. nov., an anaerobic methanol-utilizing bacterium isolated from a microbial fuel cell.</title>
        <authorList>
            <person name="Amano N."/>
            <person name="Yamamuro A."/>
            <person name="Miyahara M."/>
            <person name="Kouzuma A."/>
            <person name="Abe T."/>
            <person name="Watanabe K."/>
        </authorList>
    </citation>
    <scope>NUCLEOTIDE SEQUENCE [LARGE SCALE GENOMIC DNA]</scope>
    <source>
        <strain evidence="4 5">MMFC1</strain>
    </source>
</reference>
<evidence type="ECO:0000313" key="4">
    <source>
        <dbReference type="EMBL" id="BBB90961.1"/>
    </source>
</evidence>
<dbReference type="InterPro" id="IPR050109">
    <property type="entry name" value="HTH-type_TetR-like_transc_reg"/>
</dbReference>
<proteinExistence type="predicted"/>
<dbReference type="Gene3D" id="1.10.10.60">
    <property type="entry name" value="Homeodomain-like"/>
    <property type="match status" value="1"/>
</dbReference>
<dbReference type="EMBL" id="AP018449">
    <property type="protein sequence ID" value="BBB90961.1"/>
    <property type="molecule type" value="Genomic_DNA"/>
</dbReference>
<keyword evidence="5" id="KW-1185">Reference proteome</keyword>
<dbReference type="Pfam" id="PF00440">
    <property type="entry name" value="TetR_N"/>
    <property type="match status" value="1"/>
</dbReference>
<dbReference type="InterPro" id="IPR001647">
    <property type="entry name" value="HTH_TetR"/>
</dbReference>
<evidence type="ECO:0000313" key="5">
    <source>
        <dbReference type="Proteomes" id="UP000276437"/>
    </source>
</evidence>
<dbReference type="Gene3D" id="1.10.357.10">
    <property type="entry name" value="Tetracycline Repressor, domain 2"/>
    <property type="match status" value="1"/>
</dbReference>
<evidence type="ECO:0000256" key="1">
    <source>
        <dbReference type="ARBA" id="ARBA00023125"/>
    </source>
</evidence>
<dbReference type="InterPro" id="IPR009057">
    <property type="entry name" value="Homeodomain-like_sf"/>
</dbReference>
<dbReference type="AlphaFoldDB" id="A0A348AIR3"/>
<feature type="DNA-binding region" description="H-T-H motif" evidence="2">
    <location>
        <begin position="26"/>
        <end position="45"/>
    </location>
</feature>
<name>A0A348AIR3_9FIRM</name>
<dbReference type="Proteomes" id="UP000276437">
    <property type="component" value="Chromosome"/>
</dbReference>
<gene>
    <name evidence="4" type="primary">yttP_3</name>
    <name evidence="4" type="ORF">MAMMFC1_01628</name>
</gene>
<keyword evidence="1 2" id="KW-0238">DNA-binding</keyword>
<dbReference type="PROSITE" id="PS50977">
    <property type="entry name" value="HTH_TETR_2"/>
    <property type="match status" value="1"/>
</dbReference>
<dbReference type="RefSeq" id="WP_158618691.1">
    <property type="nucleotide sequence ID" value="NZ_AP018449.1"/>
</dbReference>
<feature type="domain" description="HTH tetR-type" evidence="3">
    <location>
        <begin position="3"/>
        <end position="63"/>
    </location>
</feature>
<dbReference type="GO" id="GO:0006355">
    <property type="term" value="P:regulation of DNA-templated transcription"/>
    <property type="evidence" value="ECO:0007669"/>
    <property type="project" value="UniProtKB-ARBA"/>
</dbReference>
<dbReference type="PANTHER" id="PTHR30328:SF54">
    <property type="entry name" value="HTH-TYPE TRANSCRIPTIONAL REPRESSOR SCO4008"/>
    <property type="match status" value="1"/>
</dbReference>
<sequence length="203" mass="22669">MEHDTAAKIINTAIPLFAKKGFVAVTIREVADAAQINSSAISYYFNGKEGLYHAALDKIFSPVTKLLSTVETMTAVKPVERLTLYARNIGTIHHECPFLARIIHSELANPTRCGEIIIKKYIAQLYQFACQSLREGIDSGEFSPDLNISYATISLAGIMNFYFLATPLIKEFAQLSEQSDEEYISQALRIYLNGIKVRENPQT</sequence>